<feature type="compositionally biased region" description="Basic and acidic residues" evidence="1">
    <location>
        <begin position="408"/>
        <end position="440"/>
    </location>
</feature>
<gene>
    <name evidence="4" type="ORF">AFUS01_LOCUS37078</name>
</gene>
<evidence type="ECO:0000313" key="5">
    <source>
        <dbReference type="Proteomes" id="UP000708208"/>
    </source>
</evidence>
<feature type="compositionally biased region" description="Basic and acidic residues" evidence="1">
    <location>
        <begin position="342"/>
        <end position="356"/>
    </location>
</feature>
<accession>A0A8J2PMX7</accession>
<dbReference type="PROSITE" id="PS50004">
    <property type="entry name" value="C2"/>
    <property type="match status" value="1"/>
</dbReference>
<reference evidence="4" key="1">
    <citation type="submission" date="2021-06" db="EMBL/GenBank/DDBJ databases">
        <authorList>
            <person name="Hodson N. C."/>
            <person name="Mongue J. A."/>
            <person name="Jaron S. K."/>
        </authorList>
    </citation>
    <scope>NUCLEOTIDE SEQUENCE</scope>
</reference>
<dbReference type="OrthoDB" id="8956628at2759"/>
<dbReference type="GO" id="GO:0045055">
    <property type="term" value="P:regulated exocytosis"/>
    <property type="evidence" value="ECO:0007669"/>
    <property type="project" value="TreeGrafter"/>
</dbReference>
<dbReference type="InterPro" id="IPR037789">
    <property type="entry name" value="FIP_classI"/>
</dbReference>
<feature type="region of interest" description="Disordered" evidence="1">
    <location>
        <begin position="375"/>
        <end position="467"/>
    </location>
</feature>
<dbReference type="AlphaFoldDB" id="A0A8J2PMX7"/>
<organism evidence="4 5">
    <name type="scientific">Allacma fusca</name>
    <dbReference type="NCBI Taxonomy" id="39272"/>
    <lineage>
        <taxon>Eukaryota</taxon>
        <taxon>Metazoa</taxon>
        <taxon>Ecdysozoa</taxon>
        <taxon>Arthropoda</taxon>
        <taxon>Hexapoda</taxon>
        <taxon>Collembola</taxon>
        <taxon>Symphypleona</taxon>
        <taxon>Sminthuridae</taxon>
        <taxon>Allacma</taxon>
    </lineage>
</organism>
<evidence type="ECO:0000259" key="3">
    <source>
        <dbReference type="PROSITE" id="PS51511"/>
    </source>
</evidence>
<dbReference type="FunFam" id="2.60.40.150:FF:000151">
    <property type="entry name" value="Rab11 family-interacting protein 1"/>
    <property type="match status" value="1"/>
</dbReference>
<dbReference type="Proteomes" id="UP000708208">
    <property type="component" value="Unassembled WGS sequence"/>
</dbReference>
<dbReference type="GO" id="GO:0031267">
    <property type="term" value="F:small GTPase binding"/>
    <property type="evidence" value="ECO:0007669"/>
    <property type="project" value="InterPro"/>
</dbReference>
<feature type="domain" description="C2" evidence="2">
    <location>
        <begin position="1"/>
        <end position="106"/>
    </location>
</feature>
<comment type="caution">
    <text evidence="4">The sequence shown here is derived from an EMBL/GenBank/DDBJ whole genome shotgun (WGS) entry which is preliminary data.</text>
</comment>
<proteinExistence type="predicted"/>
<dbReference type="Pfam" id="PF00168">
    <property type="entry name" value="C2"/>
    <property type="match status" value="1"/>
</dbReference>
<dbReference type="InterPro" id="IPR000008">
    <property type="entry name" value="C2_dom"/>
</dbReference>
<feature type="compositionally biased region" description="Low complexity" evidence="1">
    <location>
        <begin position="249"/>
        <end position="261"/>
    </location>
</feature>
<dbReference type="InterPro" id="IPR019018">
    <property type="entry name" value="Rab-bd_FIP-RBD"/>
</dbReference>
<feature type="compositionally biased region" description="Basic and acidic residues" evidence="1">
    <location>
        <begin position="379"/>
        <end position="399"/>
    </location>
</feature>
<dbReference type="PROSITE" id="PS51511">
    <property type="entry name" value="FIP_RBD"/>
    <property type="match status" value="1"/>
</dbReference>
<protein>
    <recommendedName>
        <fullName evidence="6">Rab11 family-interacting protein 1</fullName>
    </recommendedName>
</protein>
<feature type="domain" description="FIP-RBD" evidence="3">
    <location>
        <begin position="477"/>
        <end position="539"/>
    </location>
</feature>
<dbReference type="EMBL" id="CAJVCH010542145">
    <property type="protein sequence ID" value="CAG7827068.1"/>
    <property type="molecule type" value="Genomic_DNA"/>
</dbReference>
<dbReference type="PANTHER" id="PTHR15746">
    <property type="entry name" value="RAB11-RELATED"/>
    <property type="match status" value="1"/>
</dbReference>
<dbReference type="SMART" id="SM00239">
    <property type="entry name" value="C2"/>
    <property type="match status" value="1"/>
</dbReference>
<feature type="region of interest" description="Disordered" evidence="1">
    <location>
        <begin position="342"/>
        <end position="362"/>
    </location>
</feature>
<dbReference type="PANTHER" id="PTHR15746:SF23">
    <property type="entry name" value="RAB11 INTERACTING PROTEIN, ISOFORM A"/>
    <property type="match status" value="1"/>
</dbReference>
<evidence type="ECO:0000256" key="1">
    <source>
        <dbReference type="SAM" id="MobiDB-lite"/>
    </source>
</evidence>
<evidence type="ECO:0000259" key="2">
    <source>
        <dbReference type="PROSITE" id="PS50004"/>
    </source>
</evidence>
<name>A0A8J2PMX7_9HEXA</name>
<dbReference type="Pfam" id="PF09457">
    <property type="entry name" value="RBD-FIP"/>
    <property type="match status" value="1"/>
</dbReference>
<keyword evidence="5" id="KW-1185">Reference proteome</keyword>
<evidence type="ECO:0008006" key="6">
    <source>
        <dbReference type="Google" id="ProtNLM"/>
    </source>
</evidence>
<sequence>MWTPTHVQVTVQRAKGLLFKGKNGTNDVFVTIALGKEKYQTSVKERATDPVDWHEECELPIPKQGNKAEVILTALHRNFIGDEFLGQTTIPLSDFDVYEKPKNKWYTLRSKPGQEKKTKERGELEVRIGFTVRSAAAGSLSDLSKKDGLRSSFGQLSSMASSVGGSLLSLRGKEKKGGLKNLAKAVGSKVSTTLPRRDKKKHSEDQFGTIPEQQVYSSKKQSHADADPGVISDDEDEFHFDELSHKSSHSSLSVSQVALSSPKDGSLENLGGGEFLRRNYNTPPPGKPPRTPTAPAPEPHRWSAGPIDEWDAKLFGKQHNLVNNNKAQSQDALNVTPVVDTKINEEPETKGEDPPPKPEVPTEGVKALLFATSTIFKNNQDKEPVPKPRQVQEVKEEIKTSSPIATVEPHEKEVQDESKKHKEKDKGKDKDKNKNGHKDTFASIFASPKSKEAEEVSNSKGTPVGITNPIRVKDQQEIRIPREAIRRFDGKSREDLIEMVLSLQSTVDYQKQKMNDMEDYIDNLIVRVMENKPTLLQSPFVGVRPMKTNGTKWSF</sequence>
<feature type="region of interest" description="Disordered" evidence="1">
    <location>
        <begin position="181"/>
        <end position="305"/>
    </location>
</feature>
<evidence type="ECO:0000313" key="4">
    <source>
        <dbReference type="EMBL" id="CAG7827068.1"/>
    </source>
</evidence>
<feature type="compositionally biased region" description="Pro residues" evidence="1">
    <location>
        <begin position="282"/>
        <end position="297"/>
    </location>
</feature>